<dbReference type="EMBL" id="JACAQE010000010">
    <property type="protein sequence ID" value="NWC17834.1"/>
    <property type="molecule type" value="Genomic_DNA"/>
</dbReference>
<feature type="domain" description="ImpA N-terminal" evidence="1">
    <location>
        <begin position="17"/>
        <end position="129"/>
    </location>
</feature>
<sequence length="472" mass="52334">MSLVIEGPPEGIQSLLLPIDPEQPAGHFDSENETYQAIDQEMVKLGGLHEAGIDWAYIDTASCLYLTTQCKHFRILGHLHVVWLRTRQWTHWVDALDLLAGLIEGYWDSAHPKPGPTGYLAKRKQVRRLLENLEKALPALERSSFAPIHQWGAEQALASLRRSALAAKLDQEAIEALQRQLERYSKGGPAPQAEPVPASPNNVLGQAFFVSPGPLPSGNEREQRRVLLNMAEQINQQDPYEPTGYQLRRFGLWSHLQAAPAITRERRTELMAVPRDIVETYQQALINNALEPALLLRIEKSVAASPYWLNGSYLAANVASRLAMDAVAAAIRQSCERFVCRLPALMELCFSDGTPFADTQTQAWIRGGDKDGASSGPVQEYAVLREELVSQIDTAGVEVVLSRVQALLASDDAPRHRAYATVIAADLLASRGLSWLADDLYANVARQMRDISAEAWEPQLYQKTIASSAYKD</sequence>
<dbReference type="InterPro" id="IPR017739">
    <property type="entry name" value="T6SS-assoc_VCA0119"/>
</dbReference>
<dbReference type="Pfam" id="PF06812">
    <property type="entry name" value="ImpA_N"/>
    <property type="match status" value="1"/>
</dbReference>
<dbReference type="NCBIfam" id="TIGR03362">
    <property type="entry name" value="VI_chp_7"/>
    <property type="match status" value="1"/>
</dbReference>
<name>A0A7Y8CGD4_9PSED</name>
<dbReference type="InterPro" id="IPR010657">
    <property type="entry name" value="ImpA_N"/>
</dbReference>
<accession>A0A7Y8CGD4</accession>
<evidence type="ECO:0000259" key="1">
    <source>
        <dbReference type="Pfam" id="PF06812"/>
    </source>
</evidence>
<evidence type="ECO:0000313" key="3">
    <source>
        <dbReference type="Proteomes" id="UP000517547"/>
    </source>
</evidence>
<dbReference type="Pfam" id="PF16989">
    <property type="entry name" value="T6SS_VasJ"/>
    <property type="match status" value="1"/>
</dbReference>
<protein>
    <submittedName>
        <fullName evidence="2">Type VI secretion system protein TssA</fullName>
    </submittedName>
</protein>
<gene>
    <name evidence="2" type="primary">tssA</name>
    <name evidence="2" type="ORF">HX845_29550</name>
</gene>
<dbReference type="Proteomes" id="UP000517547">
    <property type="component" value="Unassembled WGS sequence"/>
</dbReference>
<evidence type="ECO:0000313" key="2">
    <source>
        <dbReference type="EMBL" id="NWC17834.1"/>
    </source>
</evidence>
<dbReference type="AlphaFoldDB" id="A0A7Y8CGD4"/>
<dbReference type="RefSeq" id="WP_017128850.1">
    <property type="nucleotide sequence ID" value="NZ_JACAQE010000010.1"/>
</dbReference>
<dbReference type="PANTHER" id="PTHR37024:SF3">
    <property type="entry name" value="TYPE VI SECRETION SYSTEM PROTEIN TSSA"/>
    <property type="match status" value="1"/>
</dbReference>
<reference evidence="2 3" key="1">
    <citation type="submission" date="2020-04" db="EMBL/GenBank/DDBJ databases">
        <title>Molecular characterization of pseudomonads from Agaricus bisporus reveal novel blotch 2 pathogens in Western Europe.</title>
        <authorList>
            <person name="Taparia T."/>
            <person name="Krijger M."/>
            <person name="Haynes E."/>
            <person name="Elpinstone J.G."/>
            <person name="Noble R."/>
            <person name="Van Der Wolf J."/>
        </authorList>
    </citation>
    <scope>NUCLEOTIDE SEQUENCE [LARGE SCALE GENOMIC DNA]</scope>
    <source>
        <strain evidence="2 3">IPO3738</strain>
    </source>
</reference>
<organism evidence="2 3">
    <name type="scientific">Pseudomonas gingeri</name>
    <dbReference type="NCBI Taxonomy" id="117681"/>
    <lineage>
        <taxon>Bacteria</taxon>
        <taxon>Pseudomonadati</taxon>
        <taxon>Pseudomonadota</taxon>
        <taxon>Gammaproteobacteria</taxon>
        <taxon>Pseudomonadales</taxon>
        <taxon>Pseudomonadaceae</taxon>
        <taxon>Pseudomonas</taxon>
    </lineage>
</organism>
<comment type="caution">
    <text evidence="2">The sequence shown here is derived from an EMBL/GenBank/DDBJ whole genome shotgun (WGS) entry which is preliminary data.</text>
</comment>
<proteinExistence type="predicted"/>
<dbReference type="PANTHER" id="PTHR37024">
    <property type="entry name" value="TYPE VI SECRETION SYSTEM DUF2094 AND IMPA-RELATED DOMAIN PROTEIN"/>
    <property type="match status" value="1"/>
</dbReference>